<feature type="compositionally biased region" description="Low complexity" evidence="4">
    <location>
        <begin position="268"/>
        <end position="286"/>
    </location>
</feature>
<feature type="domain" description="VPS9" evidence="5">
    <location>
        <begin position="1436"/>
        <end position="1576"/>
    </location>
</feature>
<evidence type="ECO:0000313" key="7">
    <source>
        <dbReference type="Proteomes" id="UP000318571"/>
    </source>
</evidence>
<keyword evidence="2" id="KW-0677">Repeat</keyword>
<evidence type="ECO:0000256" key="2">
    <source>
        <dbReference type="ARBA" id="ARBA00022737"/>
    </source>
</evidence>
<accession>A0A553NE74</accession>
<dbReference type="InterPro" id="IPR003409">
    <property type="entry name" value="MORN"/>
</dbReference>
<name>A0A553NE74_TIGCA</name>
<feature type="region of interest" description="Disordered" evidence="4">
    <location>
        <begin position="249"/>
        <end position="290"/>
    </location>
</feature>
<evidence type="ECO:0000256" key="4">
    <source>
        <dbReference type="SAM" id="MobiDB-lite"/>
    </source>
</evidence>
<dbReference type="Proteomes" id="UP000318571">
    <property type="component" value="Chromosome 10"/>
</dbReference>
<feature type="compositionally biased region" description="Basic and acidic residues" evidence="4">
    <location>
        <begin position="253"/>
        <end position="262"/>
    </location>
</feature>
<feature type="region of interest" description="Disordered" evidence="4">
    <location>
        <begin position="162"/>
        <end position="181"/>
    </location>
</feature>
<dbReference type="Gene3D" id="2.20.110.10">
    <property type="entry name" value="Histone H3 K4-specific methyltransferase SET7/9 N-terminal domain"/>
    <property type="match status" value="3"/>
</dbReference>
<dbReference type="Gene3D" id="1.20.1050.80">
    <property type="entry name" value="VPS9 domain"/>
    <property type="match status" value="1"/>
</dbReference>
<dbReference type="Gene3D" id="2.30.29.30">
    <property type="entry name" value="Pleckstrin-homology domain (PH domain)/Phosphotyrosine-binding domain (PTB)"/>
    <property type="match status" value="1"/>
</dbReference>
<evidence type="ECO:0000256" key="1">
    <source>
        <dbReference type="ARBA" id="ARBA00022658"/>
    </source>
</evidence>
<dbReference type="GO" id="GO:0005737">
    <property type="term" value="C:cytoplasm"/>
    <property type="evidence" value="ECO:0007669"/>
    <property type="project" value="TreeGrafter"/>
</dbReference>
<dbReference type="OrthoDB" id="6349074at2759"/>
<dbReference type="InterPro" id="IPR000408">
    <property type="entry name" value="Reg_chr_condens"/>
</dbReference>
<dbReference type="STRING" id="6832.A0A553NE74"/>
<dbReference type="SMART" id="SM00698">
    <property type="entry name" value="MORN"/>
    <property type="match status" value="7"/>
</dbReference>
<dbReference type="InterPro" id="IPR003123">
    <property type="entry name" value="VPS9"/>
</dbReference>
<dbReference type="GO" id="GO:0005085">
    <property type="term" value="F:guanyl-nucleotide exchange factor activity"/>
    <property type="evidence" value="ECO:0007669"/>
    <property type="project" value="UniProtKB-KW"/>
</dbReference>
<dbReference type="SUPFAM" id="SSF109993">
    <property type="entry name" value="VPS9 domain"/>
    <property type="match status" value="1"/>
</dbReference>
<reference evidence="6 7" key="1">
    <citation type="journal article" date="2018" name="Nat. Ecol. Evol.">
        <title>Genomic signatures of mitonuclear coevolution across populations of Tigriopus californicus.</title>
        <authorList>
            <person name="Barreto F.S."/>
            <person name="Watson E.T."/>
            <person name="Lima T.G."/>
            <person name="Willett C.S."/>
            <person name="Edmands S."/>
            <person name="Li W."/>
            <person name="Burton R.S."/>
        </authorList>
    </citation>
    <scope>NUCLEOTIDE SEQUENCE [LARGE SCALE GENOMIC DNA]</scope>
    <source>
        <strain evidence="6 7">San Diego</strain>
    </source>
</reference>
<evidence type="ECO:0000313" key="6">
    <source>
        <dbReference type="EMBL" id="TRY63659.1"/>
    </source>
</evidence>
<dbReference type="InterPro" id="IPR059093">
    <property type="entry name" value="HA_Alsin"/>
</dbReference>
<dbReference type="InterPro" id="IPR037191">
    <property type="entry name" value="VPS9_dom_sf"/>
</dbReference>
<dbReference type="Pfam" id="PF25383">
    <property type="entry name" value="PH_alsin"/>
    <property type="match status" value="1"/>
</dbReference>
<dbReference type="GO" id="GO:0016197">
    <property type="term" value="P:endosomal transport"/>
    <property type="evidence" value="ECO:0007669"/>
    <property type="project" value="TreeGrafter"/>
</dbReference>
<feature type="repeat" description="RCC1" evidence="3">
    <location>
        <begin position="472"/>
        <end position="523"/>
    </location>
</feature>
<dbReference type="Pfam" id="PF00415">
    <property type="entry name" value="RCC1"/>
    <property type="match status" value="1"/>
</dbReference>
<proteinExistence type="predicted"/>
<sequence>MTSCQIFQLDNWTQSPLGLALEPRKIQIGRHDTQPTTFLLDTLDRLWRLRTDFQAQGTAEPEELLDPTEASELSEGVADFCEFPGQTATLILISRRQGRLLLYDYEKREVVQDLSRNLRESTDSPVRRACATAFRSCQSGQDHVILVDREGQVWSWCSEEGQPQSGRVARGHDESSPETRRGSVAFTQIECMDSIRVVSVRCGLDFNVALIEHGVPSLRPPIEEGVERVSCPLGLPLDDPRARLRRSVTVQERSQEEAEVNLRKKKQQQQGQDQDQDSAISSQTSSPKQVERLAQSGMYINPADALKYLSQQLSWMTPHPEGEEAAAATIAAITERPKTHPGADGVDDLEVVNNGLYRATSAMADGVKLVGRTMSNLSASFSSSTEKDPALSEDRASLNIPMSSMESQGNSRSDNFKPRVQTKKFVPTRQSVYSHRRSQSASMICSLTGGPNKVSTAPESNLLSPSSGGWKYEVWMWGCGNKGQCGTGDTLDRYQPSPIEKLADKCILKLSCGSAHCLALSSFGTVYGWGDNSRGQAHPKGLSSQSCVTPKLFELPRGETACDILAVLSTSLILTDSGKIYKSELHEESQTAFLNFLPLYEVHDQSLTIPKALFAQDKSFFVLNEAFDKFVREFRSLEKRYLGKLHQILYRVVEFYCDKSRHKHVDPFSEEKEHLLEALKSLFRLVARSVAKNSVISCLEKACNLFCLDNIEDFEQALAKYHDAYCDCLVGDGLILDSQEFHKLFPVICEILEVQCDTNAKNLGQDILSHLLKVPISHFEILLNGIDSMTISGRRQGNPQILKLCDMLEKYSQSVKTLFRSLTKDEKITRDTKRFWDFAGPKFSTVKSYSRRVLLDSRVVPVGVAHSGSFSKHVLILMNDMLVHAGYSSITSHPLQTVWIDNHHGSGADRLEIKLIMPEETLTLVCPNAESKNEWIITLQRAILSTLHGKHSMTISPPITRNTTYHFVKINDLRGAQYHGSWMQGKMHGQGTITWPDGRIYRGQLRQNQKHGHGVLEVKTGEGTTVYEGQWKMDRLEGRGFVNYDNGDYYEGTFKDGKPHGQGTMKQGRFMGSGAFVYIGEWVNGYKNGYGVSDEIISGEKFMGLWLQDMKCGPGCVVTVDGVYYEGQFSHNKLTGRGFMVFEDDTSYEGNFADAGVFSGQGTLTYANGDRLEGHFHGSYGHGMKFNGTIFRNIHKPNTNQTPSFGQESDQKIGRFTVKADKKWLSIFSGFFETLGLNPVVVNGDPAKSGLIWEQLAICINQAKNDGMVRAHFGHTQRSADILEGLEIIPNYHSFNLDSSYYQEVQAYLDKAFTHLLHPLRDLLTELTDCFNATYGSVRIHPRLLKHAVDELRSIVERLYLIVRSLFPALPKNGDLKWITDTPDQSTDLTDTMVTASMVIYPHILPKIHSSIFMLYALHYKKDDDDYWVRIVKWNRHTDLALLTFLEVNQKFWQFEGGSQISAQIRESHFVRAIETLQHLKTKFTPYEKLLVIMETFKEVNKLGQELCGDHFYWSMDELFPVLQFIVVRARILQLGAEIHLMEDLIEPALMNGEFGIMFTTLQANYFQILKESLAI</sequence>
<dbReference type="InterPro" id="IPR009091">
    <property type="entry name" value="RCC1/BLIP-II"/>
</dbReference>
<dbReference type="PANTHER" id="PTHR46089:SF2">
    <property type="entry name" value="ALSIN HOMOLOG"/>
    <property type="match status" value="1"/>
</dbReference>
<keyword evidence="1" id="KW-0344">Guanine-nucleotide releasing factor</keyword>
<organism evidence="6 7">
    <name type="scientific">Tigriopus californicus</name>
    <name type="common">Marine copepod</name>
    <dbReference type="NCBI Taxonomy" id="6832"/>
    <lineage>
        <taxon>Eukaryota</taxon>
        <taxon>Metazoa</taxon>
        <taxon>Ecdysozoa</taxon>
        <taxon>Arthropoda</taxon>
        <taxon>Crustacea</taxon>
        <taxon>Multicrustacea</taxon>
        <taxon>Hexanauplia</taxon>
        <taxon>Copepoda</taxon>
        <taxon>Harpacticoida</taxon>
        <taxon>Harpacticidae</taxon>
        <taxon>Tigriopus</taxon>
    </lineage>
</organism>
<dbReference type="Gene3D" id="2.130.10.30">
    <property type="entry name" value="Regulator of chromosome condensation 1/beta-lactamase-inhibitor protein II"/>
    <property type="match status" value="2"/>
</dbReference>
<dbReference type="PROSITE" id="PS51205">
    <property type="entry name" value="VPS9"/>
    <property type="match status" value="1"/>
</dbReference>
<dbReference type="InterPro" id="IPR057248">
    <property type="entry name" value="Alsin-like_PH"/>
</dbReference>
<dbReference type="SUPFAM" id="SSF50729">
    <property type="entry name" value="PH domain-like"/>
    <property type="match status" value="1"/>
</dbReference>
<comment type="caution">
    <text evidence="6">The sequence shown here is derived from an EMBL/GenBank/DDBJ whole genome shotgun (WGS) entry which is preliminary data.</text>
</comment>
<feature type="compositionally biased region" description="Basic and acidic residues" evidence="4">
    <location>
        <begin position="170"/>
        <end position="181"/>
    </location>
</feature>
<evidence type="ECO:0000256" key="3">
    <source>
        <dbReference type="PROSITE-ProRule" id="PRU00235"/>
    </source>
</evidence>
<dbReference type="PROSITE" id="PS50012">
    <property type="entry name" value="RCC1_3"/>
    <property type="match status" value="1"/>
</dbReference>
<gene>
    <name evidence="6" type="ORF">TCAL_07950</name>
</gene>
<keyword evidence="7" id="KW-1185">Reference proteome</keyword>
<dbReference type="Pfam" id="PF26202">
    <property type="entry name" value="HA_Alsin"/>
    <property type="match status" value="1"/>
</dbReference>
<evidence type="ECO:0000259" key="5">
    <source>
        <dbReference type="PROSITE" id="PS51205"/>
    </source>
</evidence>
<dbReference type="Pfam" id="PF02493">
    <property type="entry name" value="MORN"/>
    <property type="match status" value="7"/>
</dbReference>
<protein>
    <recommendedName>
        <fullName evidence="5">VPS9 domain-containing protein</fullName>
    </recommendedName>
</protein>
<dbReference type="SUPFAM" id="SSF50985">
    <property type="entry name" value="RCC1/BLIP-II"/>
    <property type="match status" value="2"/>
</dbReference>
<dbReference type="EMBL" id="VCGU01000458">
    <property type="protein sequence ID" value="TRY63659.1"/>
    <property type="molecule type" value="Genomic_DNA"/>
</dbReference>
<dbReference type="InterPro" id="IPR051984">
    <property type="entry name" value="Alsin"/>
</dbReference>
<dbReference type="GO" id="GO:0031267">
    <property type="term" value="F:small GTPase binding"/>
    <property type="evidence" value="ECO:0007669"/>
    <property type="project" value="TreeGrafter"/>
</dbReference>
<dbReference type="PANTHER" id="PTHR46089">
    <property type="entry name" value="ALSIN HOMOLOG"/>
    <property type="match status" value="1"/>
</dbReference>
<dbReference type="SUPFAM" id="SSF82185">
    <property type="entry name" value="Histone H3 K4-specific methyltransferase SET7/9 N-terminal domain"/>
    <property type="match status" value="2"/>
</dbReference>
<dbReference type="Pfam" id="PF02204">
    <property type="entry name" value="VPS9"/>
    <property type="match status" value="1"/>
</dbReference>
<dbReference type="InterPro" id="IPR011993">
    <property type="entry name" value="PH-like_dom_sf"/>
</dbReference>
<dbReference type="OMA" id="CIAVYMS"/>